<keyword evidence="1" id="KW-0175">Coiled coil</keyword>
<gene>
    <name evidence="2" type="ORF">HPB51_018138</name>
</gene>
<protein>
    <recommendedName>
        <fullName evidence="4">Tick transposon</fullName>
    </recommendedName>
</protein>
<organism evidence="2 3">
    <name type="scientific">Rhipicephalus microplus</name>
    <name type="common">Cattle tick</name>
    <name type="synonym">Boophilus microplus</name>
    <dbReference type="NCBI Taxonomy" id="6941"/>
    <lineage>
        <taxon>Eukaryota</taxon>
        <taxon>Metazoa</taxon>
        <taxon>Ecdysozoa</taxon>
        <taxon>Arthropoda</taxon>
        <taxon>Chelicerata</taxon>
        <taxon>Arachnida</taxon>
        <taxon>Acari</taxon>
        <taxon>Parasitiformes</taxon>
        <taxon>Ixodida</taxon>
        <taxon>Ixodoidea</taxon>
        <taxon>Ixodidae</taxon>
        <taxon>Rhipicephalinae</taxon>
        <taxon>Rhipicephalus</taxon>
        <taxon>Boophilus</taxon>
    </lineage>
</organism>
<evidence type="ECO:0000313" key="2">
    <source>
        <dbReference type="EMBL" id="KAH8028714.1"/>
    </source>
</evidence>
<name>A0A9J6E3A2_RHIMP</name>
<proteinExistence type="predicted"/>
<evidence type="ECO:0000313" key="3">
    <source>
        <dbReference type="Proteomes" id="UP000821866"/>
    </source>
</evidence>
<feature type="coiled-coil region" evidence="1">
    <location>
        <begin position="95"/>
        <end position="122"/>
    </location>
</feature>
<dbReference type="EMBL" id="JABSTU010000006">
    <property type="protein sequence ID" value="KAH8028714.1"/>
    <property type="molecule type" value="Genomic_DNA"/>
</dbReference>
<keyword evidence="3" id="KW-1185">Reference proteome</keyword>
<accession>A0A9J6E3A2</accession>
<evidence type="ECO:0000256" key="1">
    <source>
        <dbReference type="SAM" id="Coils"/>
    </source>
</evidence>
<evidence type="ECO:0008006" key="4">
    <source>
        <dbReference type="Google" id="ProtNLM"/>
    </source>
</evidence>
<comment type="caution">
    <text evidence="2">The sequence shown here is derived from an EMBL/GenBank/DDBJ whole genome shotgun (WGS) entry which is preliminary data.</text>
</comment>
<reference evidence="2" key="2">
    <citation type="submission" date="2021-09" db="EMBL/GenBank/DDBJ databases">
        <authorList>
            <person name="Jia N."/>
            <person name="Wang J."/>
            <person name="Shi W."/>
            <person name="Du L."/>
            <person name="Sun Y."/>
            <person name="Zhan W."/>
            <person name="Jiang J."/>
            <person name="Wang Q."/>
            <person name="Zhang B."/>
            <person name="Ji P."/>
            <person name="Sakyi L.B."/>
            <person name="Cui X."/>
            <person name="Yuan T."/>
            <person name="Jiang B."/>
            <person name="Yang W."/>
            <person name="Lam T.T.-Y."/>
            <person name="Chang Q."/>
            <person name="Ding S."/>
            <person name="Wang X."/>
            <person name="Zhu J."/>
            <person name="Ruan X."/>
            <person name="Zhao L."/>
            <person name="Wei J."/>
            <person name="Que T."/>
            <person name="Du C."/>
            <person name="Cheng J."/>
            <person name="Dai P."/>
            <person name="Han X."/>
            <person name="Huang E."/>
            <person name="Gao Y."/>
            <person name="Liu J."/>
            <person name="Shao H."/>
            <person name="Ye R."/>
            <person name="Li L."/>
            <person name="Wei W."/>
            <person name="Wang X."/>
            <person name="Wang C."/>
            <person name="Huo Q."/>
            <person name="Li W."/>
            <person name="Guo W."/>
            <person name="Chen H."/>
            <person name="Chen S."/>
            <person name="Zhou L."/>
            <person name="Zhou L."/>
            <person name="Ni X."/>
            <person name="Tian J."/>
            <person name="Zhou Y."/>
            <person name="Sheng Y."/>
            <person name="Liu T."/>
            <person name="Pan Y."/>
            <person name="Xia L."/>
            <person name="Li J."/>
            <person name="Zhao F."/>
            <person name="Cao W."/>
        </authorList>
    </citation>
    <scope>NUCLEOTIDE SEQUENCE</scope>
    <source>
        <strain evidence="2">Rmic-2018</strain>
        <tissue evidence="2">Larvae</tissue>
    </source>
</reference>
<dbReference type="Proteomes" id="UP000821866">
    <property type="component" value="Chromosome 4"/>
</dbReference>
<sequence>MGLLMGCYHNILAITILTRLSKKPKPTARITDWPEFRLLREEQASKTITDINEWIASLQEYVQVTTGEVKTTTDLPTTYSRLLHMWDAHAGLMRRRRRQRHNKKLRRRIEALARKIENHSSGVSCVTVSTSR</sequence>
<dbReference type="AlphaFoldDB" id="A0A9J6E3A2"/>
<reference evidence="2" key="1">
    <citation type="journal article" date="2020" name="Cell">
        <title>Large-Scale Comparative Analyses of Tick Genomes Elucidate Their Genetic Diversity and Vector Capacities.</title>
        <authorList>
            <consortium name="Tick Genome and Microbiome Consortium (TIGMIC)"/>
            <person name="Jia N."/>
            <person name="Wang J."/>
            <person name="Shi W."/>
            <person name="Du L."/>
            <person name="Sun Y."/>
            <person name="Zhan W."/>
            <person name="Jiang J.F."/>
            <person name="Wang Q."/>
            <person name="Zhang B."/>
            <person name="Ji P."/>
            <person name="Bell-Sakyi L."/>
            <person name="Cui X.M."/>
            <person name="Yuan T.T."/>
            <person name="Jiang B.G."/>
            <person name="Yang W.F."/>
            <person name="Lam T.T."/>
            <person name="Chang Q.C."/>
            <person name="Ding S.J."/>
            <person name="Wang X.J."/>
            <person name="Zhu J.G."/>
            <person name="Ruan X.D."/>
            <person name="Zhao L."/>
            <person name="Wei J.T."/>
            <person name="Ye R.Z."/>
            <person name="Que T.C."/>
            <person name="Du C.H."/>
            <person name="Zhou Y.H."/>
            <person name="Cheng J.X."/>
            <person name="Dai P.F."/>
            <person name="Guo W.B."/>
            <person name="Han X.H."/>
            <person name="Huang E.J."/>
            <person name="Li L.F."/>
            <person name="Wei W."/>
            <person name="Gao Y.C."/>
            <person name="Liu J.Z."/>
            <person name="Shao H.Z."/>
            <person name="Wang X."/>
            <person name="Wang C.C."/>
            <person name="Yang T.C."/>
            <person name="Huo Q.B."/>
            <person name="Li W."/>
            <person name="Chen H.Y."/>
            <person name="Chen S.E."/>
            <person name="Zhou L.G."/>
            <person name="Ni X.B."/>
            <person name="Tian J.H."/>
            <person name="Sheng Y."/>
            <person name="Liu T."/>
            <person name="Pan Y.S."/>
            <person name="Xia L.Y."/>
            <person name="Li J."/>
            <person name="Zhao F."/>
            <person name="Cao W.C."/>
        </authorList>
    </citation>
    <scope>NUCLEOTIDE SEQUENCE</scope>
    <source>
        <strain evidence="2">Rmic-2018</strain>
    </source>
</reference>